<sequence>MTGGRGGEHPFGRNFVSALGIVGSISKPLKNFCDHSSTIFFTNDNKTTTTSKHIRIKFLINGKFLVKYIPIEKMLAPQIKGLRPIVFIKHVENMGIMKSFDVID</sequence>
<feature type="non-terminal residue" evidence="1">
    <location>
        <position position="1"/>
    </location>
</feature>
<proteinExistence type="predicted"/>
<evidence type="ECO:0008006" key="3">
    <source>
        <dbReference type="Google" id="ProtNLM"/>
    </source>
</evidence>
<name>A0A371I0S3_MUCPR</name>
<protein>
    <recommendedName>
        <fullName evidence="3">Copia protein</fullName>
    </recommendedName>
</protein>
<evidence type="ECO:0000313" key="1">
    <source>
        <dbReference type="EMBL" id="RDY08637.1"/>
    </source>
</evidence>
<keyword evidence="2" id="KW-1185">Reference proteome</keyword>
<dbReference type="Proteomes" id="UP000257109">
    <property type="component" value="Unassembled WGS sequence"/>
</dbReference>
<comment type="caution">
    <text evidence="1">The sequence shown here is derived from an EMBL/GenBank/DDBJ whole genome shotgun (WGS) entry which is preliminary data.</text>
</comment>
<dbReference type="EMBL" id="QJKJ01001240">
    <property type="protein sequence ID" value="RDY08637.1"/>
    <property type="molecule type" value="Genomic_DNA"/>
</dbReference>
<organism evidence="1 2">
    <name type="scientific">Mucuna pruriens</name>
    <name type="common">Velvet bean</name>
    <name type="synonym">Dolichos pruriens</name>
    <dbReference type="NCBI Taxonomy" id="157652"/>
    <lineage>
        <taxon>Eukaryota</taxon>
        <taxon>Viridiplantae</taxon>
        <taxon>Streptophyta</taxon>
        <taxon>Embryophyta</taxon>
        <taxon>Tracheophyta</taxon>
        <taxon>Spermatophyta</taxon>
        <taxon>Magnoliopsida</taxon>
        <taxon>eudicotyledons</taxon>
        <taxon>Gunneridae</taxon>
        <taxon>Pentapetalae</taxon>
        <taxon>rosids</taxon>
        <taxon>fabids</taxon>
        <taxon>Fabales</taxon>
        <taxon>Fabaceae</taxon>
        <taxon>Papilionoideae</taxon>
        <taxon>50 kb inversion clade</taxon>
        <taxon>NPAAA clade</taxon>
        <taxon>indigoferoid/millettioid clade</taxon>
        <taxon>Phaseoleae</taxon>
        <taxon>Mucuna</taxon>
    </lineage>
</organism>
<dbReference type="AlphaFoldDB" id="A0A371I0S3"/>
<evidence type="ECO:0000313" key="2">
    <source>
        <dbReference type="Proteomes" id="UP000257109"/>
    </source>
</evidence>
<reference evidence="1" key="1">
    <citation type="submission" date="2018-05" db="EMBL/GenBank/DDBJ databases">
        <title>Draft genome of Mucuna pruriens seed.</title>
        <authorList>
            <person name="Nnadi N.E."/>
            <person name="Vos R."/>
            <person name="Hasami M.H."/>
            <person name="Devisetty U.K."/>
            <person name="Aguiy J.C."/>
        </authorList>
    </citation>
    <scope>NUCLEOTIDE SEQUENCE [LARGE SCALE GENOMIC DNA]</scope>
    <source>
        <strain evidence="1">JCA_2017</strain>
    </source>
</reference>
<accession>A0A371I0S3</accession>
<gene>
    <name evidence="1" type="ORF">CR513_07121</name>
</gene>